<reference evidence="5 7" key="1">
    <citation type="submission" date="2016-11" db="EMBL/GenBank/DDBJ databases">
        <title>Genome sequencing of Zhihengliuella aestuarii B18 antagonistic to Plasmodiophora brassicae.</title>
        <authorList>
            <person name="Luo Y."/>
        </authorList>
    </citation>
    <scope>NUCLEOTIDE SEQUENCE [LARGE SCALE GENOMIC DNA]</scope>
    <source>
        <strain evidence="5 7">B18</strain>
    </source>
</reference>
<dbReference type="Pfam" id="PF00300">
    <property type="entry name" value="His_Phos_1"/>
    <property type="match status" value="1"/>
</dbReference>
<evidence type="ECO:0000313" key="6">
    <source>
        <dbReference type="EMBL" id="MBB5513516.1"/>
    </source>
</evidence>
<evidence type="ECO:0000256" key="2">
    <source>
        <dbReference type="ARBA" id="ARBA00022801"/>
    </source>
</evidence>
<organism evidence="5 7">
    <name type="scientific">Neomicrococcus aestuarii</name>
    <dbReference type="NCBI Taxonomy" id="556325"/>
    <lineage>
        <taxon>Bacteria</taxon>
        <taxon>Bacillati</taxon>
        <taxon>Actinomycetota</taxon>
        <taxon>Actinomycetes</taxon>
        <taxon>Micrococcales</taxon>
        <taxon>Micrococcaceae</taxon>
        <taxon>Neomicrococcus</taxon>
    </lineage>
</organism>
<sequence length="321" mass="36221">MNGLIRRSSDAPEISKDATIFAAGALIWRERAGALEVLLIHRPRYDDWSWPKGKLDDGETLPECAVREVHEEIGMRIRLGLPLPAISYPVRQETKVVYYWAAKTNGTAQPDGKEVDGYQWVSPQIARQLLTNVSDIEPLDALIEAYAKGHLNVIPFILLRHAKAKPRSSWTRDEGLRPLAATGKRQALSVQKILRTWQPERIYTSPWTRCVQTITPYARDIKVDYKEVGALTEKAAKRNPRSARKAFQKLIDRPESLVVCTHRPVLPLAFEVLDSNLAGGLSRHLPSDDPYLRPGALLIALRSPSRPNKLLSLSHYEPYDD</sequence>
<dbReference type="InterPro" id="IPR029033">
    <property type="entry name" value="His_PPase_superfam"/>
</dbReference>
<dbReference type="SUPFAM" id="SSF53254">
    <property type="entry name" value="Phosphoglycerate mutase-like"/>
    <property type="match status" value="1"/>
</dbReference>
<dbReference type="PROSITE" id="PS51462">
    <property type="entry name" value="NUDIX"/>
    <property type="match status" value="1"/>
</dbReference>
<dbReference type="Proteomes" id="UP000183530">
    <property type="component" value="Chromosome"/>
</dbReference>
<dbReference type="InterPro" id="IPR051325">
    <property type="entry name" value="Nudix_hydrolase_domain"/>
</dbReference>
<dbReference type="InterPro" id="IPR020476">
    <property type="entry name" value="Nudix_hydrolase"/>
</dbReference>
<dbReference type="CDD" id="cd07067">
    <property type="entry name" value="HP_PGM_like"/>
    <property type="match status" value="1"/>
</dbReference>
<comment type="similarity">
    <text evidence="1 3">Belongs to the Nudix hydrolase family.</text>
</comment>
<keyword evidence="7" id="KW-1185">Reference proteome</keyword>
<reference evidence="6 8" key="2">
    <citation type="submission" date="2020-08" db="EMBL/GenBank/DDBJ databases">
        <title>Sequencing the genomes of 1000 actinobacteria strains.</title>
        <authorList>
            <person name="Klenk H.-P."/>
        </authorList>
    </citation>
    <scope>NUCLEOTIDE SEQUENCE [LARGE SCALE GENOMIC DNA]</scope>
    <source>
        <strain evidence="6 8">DSM 105783</strain>
    </source>
</reference>
<dbReference type="KEGG" id="nae:BHE16_11285"/>
<dbReference type="CDD" id="cd03673">
    <property type="entry name" value="NUDIX_Ap6A_hydrolase"/>
    <property type="match status" value="1"/>
</dbReference>
<dbReference type="GO" id="GO:0006167">
    <property type="term" value="P:AMP biosynthetic process"/>
    <property type="evidence" value="ECO:0007669"/>
    <property type="project" value="TreeGrafter"/>
</dbReference>
<feature type="domain" description="Nudix hydrolase" evidence="4">
    <location>
        <begin position="18"/>
        <end position="144"/>
    </location>
</feature>
<evidence type="ECO:0000313" key="8">
    <source>
        <dbReference type="Proteomes" id="UP000580797"/>
    </source>
</evidence>
<proteinExistence type="inferred from homology"/>
<name>A0A1L2ZQM6_9MICC</name>
<dbReference type="STRING" id="556325.BHE16_11285"/>
<evidence type="ECO:0000259" key="4">
    <source>
        <dbReference type="PROSITE" id="PS51462"/>
    </source>
</evidence>
<dbReference type="Gene3D" id="3.90.79.10">
    <property type="entry name" value="Nucleoside Triphosphate Pyrophosphohydrolase"/>
    <property type="match status" value="1"/>
</dbReference>
<evidence type="ECO:0000313" key="5">
    <source>
        <dbReference type="EMBL" id="APF41467.1"/>
    </source>
</evidence>
<dbReference type="GO" id="GO:0035539">
    <property type="term" value="F:8-oxo-7,8-dihydrodeoxyguanosine triphosphate pyrophosphatase activity"/>
    <property type="evidence" value="ECO:0007669"/>
    <property type="project" value="UniProtKB-EC"/>
</dbReference>
<dbReference type="PROSITE" id="PS00893">
    <property type="entry name" value="NUDIX_BOX"/>
    <property type="match status" value="1"/>
</dbReference>
<dbReference type="EC" id="3.6.1.55" evidence="6"/>
<dbReference type="PRINTS" id="PR00502">
    <property type="entry name" value="NUDIXFAMILY"/>
</dbReference>
<dbReference type="AlphaFoldDB" id="A0A1L2ZQM6"/>
<dbReference type="OrthoDB" id="4287477at2"/>
<dbReference type="RefSeq" id="WP_071894937.1">
    <property type="nucleotide sequence ID" value="NZ_BAAARH010000008.1"/>
</dbReference>
<dbReference type="InterPro" id="IPR000086">
    <property type="entry name" value="NUDIX_hydrolase_dom"/>
</dbReference>
<evidence type="ECO:0000256" key="3">
    <source>
        <dbReference type="RuleBase" id="RU003476"/>
    </source>
</evidence>
<dbReference type="PANTHER" id="PTHR21340:SF0">
    <property type="entry name" value="BIS(5'-NUCLEOSYL)-TETRAPHOSPHATASE [ASYMMETRICAL]"/>
    <property type="match status" value="1"/>
</dbReference>
<dbReference type="InterPro" id="IPR015797">
    <property type="entry name" value="NUDIX_hydrolase-like_dom_sf"/>
</dbReference>
<evidence type="ECO:0000256" key="1">
    <source>
        <dbReference type="ARBA" id="ARBA00005582"/>
    </source>
</evidence>
<dbReference type="Pfam" id="PF00293">
    <property type="entry name" value="NUDIX"/>
    <property type="match status" value="1"/>
</dbReference>
<dbReference type="InterPro" id="IPR020084">
    <property type="entry name" value="NUDIX_hydrolase_CS"/>
</dbReference>
<keyword evidence="2 3" id="KW-0378">Hydrolase</keyword>
<dbReference type="GO" id="GO:0006754">
    <property type="term" value="P:ATP biosynthetic process"/>
    <property type="evidence" value="ECO:0007669"/>
    <property type="project" value="TreeGrafter"/>
</dbReference>
<dbReference type="PANTHER" id="PTHR21340">
    <property type="entry name" value="DIADENOSINE 5,5-P1,P4-TETRAPHOSPHATE PYROPHOSPHOHYDROLASE MUTT"/>
    <property type="match status" value="1"/>
</dbReference>
<dbReference type="Gene3D" id="3.40.50.1240">
    <property type="entry name" value="Phosphoglycerate mutase-like"/>
    <property type="match status" value="1"/>
</dbReference>
<dbReference type="InterPro" id="IPR013078">
    <property type="entry name" value="His_Pase_superF_clade-1"/>
</dbReference>
<accession>A0A1L2ZQM6</accession>
<dbReference type="SUPFAM" id="SSF55811">
    <property type="entry name" value="Nudix"/>
    <property type="match status" value="1"/>
</dbReference>
<protein>
    <submittedName>
        <fullName evidence="6">8-oxo-dGTP diphosphatase</fullName>
        <ecNumber evidence="6">3.6.1.55</ecNumber>
    </submittedName>
    <submittedName>
        <fullName evidence="5">NUDIX hydrolase</fullName>
    </submittedName>
</protein>
<dbReference type="GO" id="GO:0004081">
    <property type="term" value="F:bis(5'-nucleosyl)-tetraphosphatase (asymmetrical) activity"/>
    <property type="evidence" value="ECO:0007669"/>
    <property type="project" value="TreeGrafter"/>
</dbReference>
<evidence type="ECO:0000313" key="7">
    <source>
        <dbReference type="Proteomes" id="UP000183530"/>
    </source>
</evidence>
<dbReference type="SMART" id="SM00855">
    <property type="entry name" value="PGAM"/>
    <property type="match status" value="1"/>
</dbReference>
<gene>
    <name evidence="5" type="ORF">BHE16_11285</name>
    <name evidence="6" type="ORF">HD598_002203</name>
</gene>
<dbReference type="EMBL" id="JACHDR010000001">
    <property type="protein sequence ID" value="MBB5513516.1"/>
    <property type="molecule type" value="Genomic_DNA"/>
</dbReference>
<dbReference type="EMBL" id="CP018135">
    <property type="protein sequence ID" value="APF41467.1"/>
    <property type="molecule type" value="Genomic_DNA"/>
</dbReference>
<dbReference type="Proteomes" id="UP000580797">
    <property type="component" value="Unassembled WGS sequence"/>
</dbReference>